<dbReference type="InterPro" id="IPR009081">
    <property type="entry name" value="PP-bd_ACP"/>
</dbReference>
<dbReference type="SUPFAM" id="SSF56801">
    <property type="entry name" value="Acetyl-CoA synthetase-like"/>
    <property type="match status" value="1"/>
</dbReference>
<proteinExistence type="predicted"/>
<evidence type="ECO:0000313" key="3">
    <source>
        <dbReference type="EMBL" id="SJZ97913.1"/>
    </source>
</evidence>
<dbReference type="InterPro" id="IPR036736">
    <property type="entry name" value="ACP-like_sf"/>
</dbReference>
<dbReference type="GO" id="GO:0031177">
    <property type="term" value="F:phosphopantetheine binding"/>
    <property type="evidence" value="ECO:0007669"/>
    <property type="project" value="TreeGrafter"/>
</dbReference>
<dbReference type="Pfam" id="PF00550">
    <property type="entry name" value="PP-binding"/>
    <property type="match status" value="1"/>
</dbReference>
<dbReference type="Gene3D" id="2.160.10.10">
    <property type="entry name" value="Hexapeptide repeat proteins"/>
    <property type="match status" value="2"/>
</dbReference>
<dbReference type="Gene3D" id="3.30.300.30">
    <property type="match status" value="1"/>
</dbReference>
<dbReference type="OrthoDB" id="4317020at2"/>
<feature type="domain" description="Carrier" evidence="2">
    <location>
        <begin position="514"/>
        <end position="591"/>
    </location>
</feature>
<dbReference type="Gene3D" id="1.10.1200.10">
    <property type="entry name" value="ACP-like"/>
    <property type="match status" value="1"/>
</dbReference>
<dbReference type="InterPro" id="IPR000873">
    <property type="entry name" value="AMP-dep_synth/lig_dom"/>
</dbReference>
<feature type="transmembrane region" description="Helical" evidence="1">
    <location>
        <begin position="895"/>
        <end position="918"/>
    </location>
</feature>
<dbReference type="SUPFAM" id="SSF47336">
    <property type="entry name" value="ACP-like"/>
    <property type="match status" value="1"/>
</dbReference>
<feature type="transmembrane region" description="Helical" evidence="1">
    <location>
        <begin position="938"/>
        <end position="960"/>
    </location>
</feature>
<gene>
    <name evidence="3" type="ORF">SAMN04488128_102131</name>
</gene>
<feature type="transmembrane region" description="Helical" evidence="1">
    <location>
        <begin position="1097"/>
        <end position="1117"/>
    </location>
</feature>
<protein>
    <recommendedName>
        <fullName evidence="2">Carrier domain-containing protein</fullName>
    </recommendedName>
</protein>
<keyword evidence="4" id="KW-1185">Reference proteome</keyword>
<dbReference type="InterPro" id="IPR045851">
    <property type="entry name" value="AMP-bd_C_sf"/>
</dbReference>
<dbReference type="EMBL" id="FUWZ01000002">
    <property type="protein sequence ID" value="SJZ97913.1"/>
    <property type="molecule type" value="Genomic_DNA"/>
</dbReference>
<dbReference type="PROSITE" id="PS00455">
    <property type="entry name" value="AMP_BINDING"/>
    <property type="match status" value="1"/>
</dbReference>
<feature type="transmembrane region" description="Helical" evidence="1">
    <location>
        <begin position="618"/>
        <end position="641"/>
    </location>
</feature>
<dbReference type="SUPFAM" id="SSF51161">
    <property type="entry name" value="Trimeric LpxA-like enzymes"/>
    <property type="match status" value="3"/>
</dbReference>
<dbReference type="Pfam" id="PF00501">
    <property type="entry name" value="AMP-binding"/>
    <property type="match status" value="1"/>
</dbReference>
<accession>A0A1T4Q2A3</accession>
<dbReference type="STRING" id="634771.SAMN04488128_102131"/>
<dbReference type="InterPro" id="IPR025110">
    <property type="entry name" value="AMP-bd_C"/>
</dbReference>
<name>A0A1T4Q2A3_9BACT</name>
<keyword evidence="1" id="KW-0472">Membrane</keyword>
<dbReference type="InterPro" id="IPR012728">
    <property type="entry name" value="Pls/PosA_C"/>
</dbReference>
<dbReference type="PANTHER" id="PTHR45527:SF1">
    <property type="entry name" value="FATTY ACID SYNTHASE"/>
    <property type="match status" value="1"/>
</dbReference>
<dbReference type="GO" id="GO:0044550">
    <property type="term" value="P:secondary metabolite biosynthetic process"/>
    <property type="evidence" value="ECO:0007669"/>
    <property type="project" value="TreeGrafter"/>
</dbReference>
<dbReference type="Gene3D" id="3.40.50.12780">
    <property type="entry name" value="N-terminal domain of ligase-like"/>
    <property type="match status" value="1"/>
</dbReference>
<dbReference type="InterPro" id="IPR020845">
    <property type="entry name" value="AMP-binding_CS"/>
</dbReference>
<evidence type="ECO:0000259" key="2">
    <source>
        <dbReference type="PROSITE" id="PS50075"/>
    </source>
</evidence>
<dbReference type="Proteomes" id="UP000190367">
    <property type="component" value="Unassembled WGS sequence"/>
</dbReference>
<dbReference type="RefSeq" id="WP_078668723.1">
    <property type="nucleotide sequence ID" value="NZ_FUWZ01000002.1"/>
</dbReference>
<dbReference type="NCBIfam" id="TIGR02353">
    <property type="entry name" value="NRPS_term_dom"/>
    <property type="match status" value="1"/>
</dbReference>
<reference evidence="4" key="1">
    <citation type="submission" date="2017-02" db="EMBL/GenBank/DDBJ databases">
        <authorList>
            <person name="Varghese N."/>
            <person name="Submissions S."/>
        </authorList>
    </citation>
    <scope>NUCLEOTIDE SEQUENCE [LARGE SCALE GENOMIC DNA]</scope>
    <source>
        <strain evidence="4">DSM 22224</strain>
    </source>
</reference>
<keyword evidence="1" id="KW-1133">Transmembrane helix</keyword>
<feature type="transmembrane region" description="Helical" evidence="1">
    <location>
        <begin position="648"/>
        <end position="671"/>
    </location>
</feature>
<sequence>MNGYSIVQGPRLQELLHQETLADIFRQSVSAHRHHTALIFQHQSLTYAEMDHWSDAVAAMLQARGIGPGSVVGVWWPRGLELHAAILGIVKAGAAYVPLDREMPAERVEGVLTEVKAAACFSQESLRLDAAILSVPPVPAATETFSLSTGPSPDDIAYVLYTSGSTGKPKGIPISHRQICHLVRAEQTILRITAHDKVYQGFSVSFDMWCEETWVSYFAGATLWVADTTTAKAIDELGGVLRNEKITILHAVPSLLAVMEDDIPSLRLINAGGEACTPQVLARWGTPPRTFYNSYGPTETTVSATFAALKPGDTITIGHPLPNYNMAVVDEQLNVLPLGERGELVITGPGVGNGYIDRPDLTREKFVPKPASMDMVPGDMVYRTGDAAIILPDGNIDFQGRLDDQIKLRGYRIELGEIENRLNTVTGVISAAVAVKKDNNEQDQLVGYMTMENGQTFDESLFRAALAKVLPPYMVPGTILRLDEMPRLPSGKINRKALPLPPAFAQPATHEAIDANAPLQDRVMAILAKVFPDRDIHLQHDFFTDLGGHSLLAAAFVSRLRREANVPQASLKDIYVHRPLQALVDTWNIQPQNNGKKERSFNKVPWWRHLTCWTAQTIALLAIFGLFAMQIFLPYLGYYYVEQETGRLGYAIITALCMFCLLPPLFSVLIISAKWLIIGKMKAGDYPLWGQYYFRWWLVKTMQRLMPSQFLNGTPLYPAYLRLLGVKIASDAQLAAVTIGAEDLVTIGSDVSISSQAVINNAWVEDGWLKLRSVHLGDHAYIGSSAVIAGDTVMEPWSELQDLSYLPAGNRVATCEVWYGSPAQLKVKKDMHDMPQPLPVSAATRRKYSLIFSLFLLVFPFTILLPLLPTIITLNQLDNAAPDYNFNYMVITPSLALSYIILFTAQTVVLTRLLQWGIKPGTYPIYSLFYVRKWFADQLMSLTLIVIHPIFATVYISGLFRALGARVGKNTEVSTASSVTHPLLEIGHGAFIADAVTLGESDVRGQQLVLEKTIIHDTSFVGNSALIPQGYELPPNMLIGVLSTPPTKEQLAGSTARDWFGSPAIALPRRQESHFFPPELTTHPSSQRKMARGLVEFVRILIPETMVICCSILFIAYAHDLVTEQSWWQILLKIPFYYLFFLGLPAFLFTVFMKWILTGKYHAVQHPMWTSKVWRSEGTTSTYEALSVPFLLDFLRGTPWLPVLLRFLGVKTGHRVWLNTTDITEFDMVEIGSDAALNEDSGPQTHLFEDRVMKIGPIKIGERASIGARTIILYDSEIGNDVNIAPLSLVMKGEKLQPGTDWTGSPVRPE</sequence>
<evidence type="ECO:0000313" key="4">
    <source>
        <dbReference type="Proteomes" id="UP000190367"/>
    </source>
</evidence>
<feature type="transmembrane region" description="Helical" evidence="1">
    <location>
        <begin position="1137"/>
        <end position="1157"/>
    </location>
</feature>
<dbReference type="GO" id="GO:0043041">
    <property type="term" value="P:amino acid activation for nonribosomal peptide biosynthetic process"/>
    <property type="evidence" value="ECO:0007669"/>
    <property type="project" value="TreeGrafter"/>
</dbReference>
<dbReference type="PROSITE" id="PS50075">
    <property type="entry name" value="CARRIER"/>
    <property type="match status" value="1"/>
</dbReference>
<dbReference type="GO" id="GO:0005737">
    <property type="term" value="C:cytoplasm"/>
    <property type="evidence" value="ECO:0007669"/>
    <property type="project" value="TreeGrafter"/>
</dbReference>
<dbReference type="InterPro" id="IPR011004">
    <property type="entry name" value="Trimer_LpxA-like_sf"/>
</dbReference>
<dbReference type="CDD" id="cd05930">
    <property type="entry name" value="A_NRPS"/>
    <property type="match status" value="1"/>
</dbReference>
<evidence type="ECO:0000256" key="1">
    <source>
        <dbReference type="SAM" id="Phobius"/>
    </source>
</evidence>
<dbReference type="Pfam" id="PF13193">
    <property type="entry name" value="AMP-binding_C"/>
    <property type="match status" value="1"/>
</dbReference>
<dbReference type="InterPro" id="IPR042099">
    <property type="entry name" value="ANL_N_sf"/>
</dbReference>
<dbReference type="NCBIfam" id="TIGR01733">
    <property type="entry name" value="AA-adenyl-dom"/>
    <property type="match status" value="1"/>
</dbReference>
<dbReference type="InterPro" id="IPR010071">
    <property type="entry name" value="AA_adenyl_dom"/>
</dbReference>
<organism evidence="3 4">
    <name type="scientific">Chitinophaga eiseniae</name>
    <dbReference type="NCBI Taxonomy" id="634771"/>
    <lineage>
        <taxon>Bacteria</taxon>
        <taxon>Pseudomonadati</taxon>
        <taxon>Bacteroidota</taxon>
        <taxon>Chitinophagia</taxon>
        <taxon>Chitinophagales</taxon>
        <taxon>Chitinophagaceae</taxon>
        <taxon>Chitinophaga</taxon>
    </lineage>
</organism>
<feature type="transmembrane region" description="Helical" evidence="1">
    <location>
        <begin position="850"/>
        <end position="874"/>
    </location>
</feature>
<keyword evidence="1" id="KW-0812">Transmembrane</keyword>
<dbReference type="PANTHER" id="PTHR45527">
    <property type="entry name" value="NONRIBOSOMAL PEPTIDE SYNTHETASE"/>
    <property type="match status" value="1"/>
</dbReference>